<gene>
    <name evidence="1" type="ORF">Tco_0890552</name>
</gene>
<organism evidence="1 2">
    <name type="scientific">Tanacetum coccineum</name>
    <dbReference type="NCBI Taxonomy" id="301880"/>
    <lineage>
        <taxon>Eukaryota</taxon>
        <taxon>Viridiplantae</taxon>
        <taxon>Streptophyta</taxon>
        <taxon>Embryophyta</taxon>
        <taxon>Tracheophyta</taxon>
        <taxon>Spermatophyta</taxon>
        <taxon>Magnoliopsida</taxon>
        <taxon>eudicotyledons</taxon>
        <taxon>Gunneridae</taxon>
        <taxon>Pentapetalae</taxon>
        <taxon>asterids</taxon>
        <taxon>campanulids</taxon>
        <taxon>Asterales</taxon>
        <taxon>Asteraceae</taxon>
        <taxon>Asteroideae</taxon>
        <taxon>Anthemideae</taxon>
        <taxon>Anthemidinae</taxon>
        <taxon>Tanacetum</taxon>
    </lineage>
</organism>
<keyword evidence="2" id="KW-1185">Reference proteome</keyword>
<reference evidence="1" key="2">
    <citation type="submission" date="2022-01" db="EMBL/GenBank/DDBJ databases">
        <authorList>
            <person name="Yamashiro T."/>
            <person name="Shiraishi A."/>
            <person name="Satake H."/>
            <person name="Nakayama K."/>
        </authorList>
    </citation>
    <scope>NUCLEOTIDE SEQUENCE</scope>
</reference>
<protein>
    <submittedName>
        <fullName evidence="1">Uncharacterized protein</fullName>
    </submittedName>
</protein>
<name>A0ABQ5C0S6_9ASTR</name>
<reference evidence="1" key="1">
    <citation type="journal article" date="2022" name="Int. J. Mol. Sci.">
        <title>Draft Genome of Tanacetum Coccineum: Genomic Comparison of Closely Related Tanacetum-Family Plants.</title>
        <authorList>
            <person name="Yamashiro T."/>
            <person name="Shiraishi A."/>
            <person name="Nakayama K."/>
            <person name="Satake H."/>
        </authorList>
    </citation>
    <scope>NUCLEOTIDE SEQUENCE</scope>
</reference>
<sequence>MAFSPKLNSFAMMTGNLLSSSKNAYSRWGGKSLSSTSGVHQSKLFPCAFHHFFLMEMELIDLGIGVYTRRNMGLWILDYVTDLINRRLDVFGVTLLAGGIVSLSPRVTRKNSRTRKKAVLVVTNIFEKMSVKFAFGIAVISRLKLFGLLHEDSEFRGGKPGGPKLIWTHRRSITRISLVGIGRCGWDIILLDIFHESMRVRNHVLWSSRQHREFAGVEELVLICLQQLCFLIEFPLTCYR</sequence>
<comment type="caution">
    <text evidence="1">The sequence shown here is derived from an EMBL/GenBank/DDBJ whole genome shotgun (WGS) entry which is preliminary data.</text>
</comment>
<accession>A0ABQ5C0S6</accession>
<evidence type="ECO:0000313" key="1">
    <source>
        <dbReference type="EMBL" id="GJT20615.1"/>
    </source>
</evidence>
<dbReference type="Proteomes" id="UP001151760">
    <property type="component" value="Unassembled WGS sequence"/>
</dbReference>
<proteinExistence type="predicted"/>
<dbReference type="EMBL" id="BQNB010013819">
    <property type="protein sequence ID" value="GJT20615.1"/>
    <property type="molecule type" value="Genomic_DNA"/>
</dbReference>
<evidence type="ECO:0000313" key="2">
    <source>
        <dbReference type="Proteomes" id="UP001151760"/>
    </source>
</evidence>